<evidence type="ECO:0000313" key="2">
    <source>
        <dbReference type="Proteomes" id="UP000509346"/>
    </source>
</evidence>
<dbReference type="Proteomes" id="UP000509346">
    <property type="component" value="Chromosome"/>
</dbReference>
<dbReference type="EMBL" id="CP058909">
    <property type="protein sequence ID" value="QLH82132.1"/>
    <property type="molecule type" value="Genomic_DNA"/>
</dbReference>
<gene>
    <name evidence="1" type="ORF">HZS54_11185</name>
</gene>
<proteinExistence type="predicted"/>
<dbReference type="KEGG" id="hpel:HZS54_11185"/>
<dbReference type="RefSeq" id="WP_179922600.1">
    <property type="nucleotide sequence ID" value="NZ_CP058909.1"/>
</dbReference>
<dbReference type="AlphaFoldDB" id="A0A7D5TSP0"/>
<evidence type="ECO:0000313" key="1">
    <source>
        <dbReference type="EMBL" id="QLH82132.1"/>
    </source>
</evidence>
<dbReference type="OrthoDB" id="25142at2157"/>
<protein>
    <submittedName>
        <fullName evidence="1">Uncharacterized protein</fullName>
    </submittedName>
</protein>
<accession>A0A7D5TSP0</accession>
<sequence length="108" mass="12152">MSQTKPDFEDDYDTDPPVPIEASGQVANSCLDRDNVPEKLFPEEHTAEVNDMKVIRSGWGCPQCGSNVFLHPDSIIPRNSVYCFHCSFAPLGLAWWEDARLNDILPDE</sequence>
<name>A0A7D5TSP0_9EURY</name>
<keyword evidence="2" id="KW-1185">Reference proteome</keyword>
<dbReference type="GeneID" id="56083160"/>
<organism evidence="1 2">
    <name type="scientific">Halosimplex pelagicum</name>
    <dbReference type="NCBI Taxonomy" id="869886"/>
    <lineage>
        <taxon>Archaea</taxon>
        <taxon>Methanobacteriati</taxon>
        <taxon>Methanobacteriota</taxon>
        <taxon>Stenosarchaea group</taxon>
        <taxon>Halobacteria</taxon>
        <taxon>Halobacteriales</taxon>
        <taxon>Haloarculaceae</taxon>
        <taxon>Halosimplex</taxon>
    </lineage>
</organism>
<reference evidence="1 2" key="1">
    <citation type="submission" date="2020-07" db="EMBL/GenBank/DDBJ databases">
        <title>Halosimplex litoreum sp. nov. and Halosimplex rubrum sp. nov., isolated from different salt environments.</title>
        <authorList>
            <person name="Cui H."/>
        </authorList>
    </citation>
    <scope>NUCLEOTIDE SEQUENCE [LARGE SCALE GENOMIC DNA]</scope>
    <source>
        <strain evidence="1 2">R2</strain>
    </source>
</reference>